<evidence type="ECO:0000313" key="1">
    <source>
        <dbReference type="EMBL" id="KAK8581050.1"/>
    </source>
</evidence>
<protein>
    <submittedName>
        <fullName evidence="1">Uncharacterized protein</fullName>
    </submittedName>
</protein>
<keyword evidence="2" id="KW-1185">Reference proteome</keyword>
<accession>A0ABR2FJC4</accession>
<dbReference type="EMBL" id="JBBPBM010000006">
    <property type="protein sequence ID" value="KAK8581050.1"/>
    <property type="molecule type" value="Genomic_DNA"/>
</dbReference>
<comment type="caution">
    <text evidence="1">The sequence shown here is derived from an EMBL/GenBank/DDBJ whole genome shotgun (WGS) entry which is preliminary data.</text>
</comment>
<evidence type="ECO:0000313" key="2">
    <source>
        <dbReference type="Proteomes" id="UP001472677"/>
    </source>
</evidence>
<name>A0ABR2FJC4_9ROSI</name>
<dbReference type="Proteomes" id="UP001472677">
    <property type="component" value="Unassembled WGS sequence"/>
</dbReference>
<reference evidence="1 2" key="1">
    <citation type="journal article" date="2024" name="G3 (Bethesda)">
        <title>Genome assembly of Hibiscus sabdariffa L. provides insights into metabolisms of medicinal natural products.</title>
        <authorList>
            <person name="Kim T."/>
        </authorList>
    </citation>
    <scope>NUCLEOTIDE SEQUENCE [LARGE SCALE GENOMIC DNA]</scope>
    <source>
        <strain evidence="1">TK-2024</strain>
        <tissue evidence="1">Old leaves</tissue>
    </source>
</reference>
<organism evidence="1 2">
    <name type="scientific">Hibiscus sabdariffa</name>
    <name type="common">roselle</name>
    <dbReference type="NCBI Taxonomy" id="183260"/>
    <lineage>
        <taxon>Eukaryota</taxon>
        <taxon>Viridiplantae</taxon>
        <taxon>Streptophyta</taxon>
        <taxon>Embryophyta</taxon>
        <taxon>Tracheophyta</taxon>
        <taxon>Spermatophyta</taxon>
        <taxon>Magnoliopsida</taxon>
        <taxon>eudicotyledons</taxon>
        <taxon>Gunneridae</taxon>
        <taxon>Pentapetalae</taxon>
        <taxon>rosids</taxon>
        <taxon>malvids</taxon>
        <taxon>Malvales</taxon>
        <taxon>Malvaceae</taxon>
        <taxon>Malvoideae</taxon>
        <taxon>Hibiscus</taxon>
    </lineage>
</organism>
<gene>
    <name evidence="1" type="ORF">V6N12_071294</name>
</gene>
<sequence length="117" mass="13068">MRMVSPLLAREYQVGLAIQGVIFIEDSSPDFESSTEIRRVNLGQDFTTDQIKPCSPPFNHENHAGTVVNAVGTTWHLAFALRTCAAFPLRLKRKKYDKLPGAECIMCWSTHDTSDGI</sequence>
<proteinExistence type="predicted"/>